<proteinExistence type="predicted"/>
<comment type="caution">
    <text evidence="1">The sequence shown here is derived from an EMBL/GenBank/DDBJ whole genome shotgun (WGS) entry which is preliminary data.</text>
</comment>
<accession>A0A7J5XQ25</accession>
<evidence type="ECO:0000313" key="2">
    <source>
        <dbReference type="Proteomes" id="UP000518266"/>
    </source>
</evidence>
<evidence type="ECO:0000313" key="1">
    <source>
        <dbReference type="EMBL" id="KAF3839172.1"/>
    </source>
</evidence>
<dbReference type="Proteomes" id="UP000518266">
    <property type="component" value="Unassembled WGS sequence"/>
</dbReference>
<dbReference type="EMBL" id="JAAKFY010000021">
    <property type="protein sequence ID" value="KAF3839172.1"/>
    <property type="molecule type" value="Genomic_DNA"/>
</dbReference>
<sequence>MDGSELDGPLGQQILCGEMLIESLHQLIHHQPHVLKTVALNTRVLRSTGGWLVSTVILNLVVLAGEEGTHTNARGRLNLD</sequence>
<keyword evidence="2" id="KW-1185">Reference proteome</keyword>
<name>A0A7J5XQ25_DISMA</name>
<protein>
    <submittedName>
        <fullName evidence="1">Uncharacterized protein</fullName>
    </submittedName>
</protein>
<gene>
    <name evidence="1" type="ORF">F7725_017889</name>
</gene>
<dbReference type="AlphaFoldDB" id="A0A7J5XQ25"/>
<reference evidence="1 2" key="1">
    <citation type="submission" date="2020-03" db="EMBL/GenBank/DDBJ databases">
        <title>Dissostichus mawsoni Genome sequencing and assembly.</title>
        <authorList>
            <person name="Park H."/>
        </authorList>
    </citation>
    <scope>NUCLEOTIDE SEQUENCE [LARGE SCALE GENOMIC DNA]</scope>
    <source>
        <strain evidence="1">DM0001</strain>
        <tissue evidence="1">Muscle</tissue>
    </source>
</reference>
<organism evidence="1 2">
    <name type="scientific">Dissostichus mawsoni</name>
    <name type="common">Antarctic cod</name>
    <dbReference type="NCBI Taxonomy" id="36200"/>
    <lineage>
        <taxon>Eukaryota</taxon>
        <taxon>Metazoa</taxon>
        <taxon>Chordata</taxon>
        <taxon>Craniata</taxon>
        <taxon>Vertebrata</taxon>
        <taxon>Euteleostomi</taxon>
        <taxon>Actinopterygii</taxon>
        <taxon>Neopterygii</taxon>
        <taxon>Teleostei</taxon>
        <taxon>Neoteleostei</taxon>
        <taxon>Acanthomorphata</taxon>
        <taxon>Eupercaria</taxon>
        <taxon>Perciformes</taxon>
        <taxon>Notothenioidei</taxon>
        <taxon>Nototheniidae</taxon>
        <taxon>Dissostichus</taxon>
    </lineage>
</organism>